<evidence type="ECO:0000313" key="15">
    <source>
        <dbReference type="EMBL" id="RLU16236.1"/>
    </source>
</evidence>
<dbReference type="SMART" id="SM00980">
    <property type="entry name" value="THAP"/>
    <property type="match status" value="1"/>
</dbReference>
<keyword evidence="6" id="KW-0805">Transcription regulation</keyword>
<dbReference type="SUPFAM" id="SSF57716">
    <property type="entry name" value="Glucocorticoid receptor-like (DNA-binding domain)"/>
    <property type="match status" value="1"/>
</dbReference>
<name>A0A026VSU1_OOCBI</name>
<keyword evidence="11" id="KW-0131">Cell cycle</keyword>
<dbReference type="Gene3D" id="6.20.210.20">
    <property type="entry name" value="THAP domain"/>
    <property type="match status" value="1"/>
</dbReference>
<dbReference type="PANTHER" id="PTHR46600">
    <property type="entry name" value="THAP DOMAIN-CONTAINING"/>
    <property type="match status" value="1"/>
</dbReference>
<evidence type="ECO:0000313" key="14">
    <source>
        <dbReference type="EMBL" id="EZA46797.1"/>
    </source>
</evidence>
<evidence type="ECO:0000256" key="5">
    <source>
        <dbReference type="ARBA" id="ARBA00022833"/>
    </source>
</evidence>
<evidence type="ECO:0000256" key="1">
    <source>
        <dbReference type="ARBA" id="ARBA00004642"/>
    </source>
</evidence>
<comment type="similarity">
    <text evidence="2">Belongs to the THAP1 family.</text>
</comment>
<dbReference type="STRING" id="2015173.A0A026VSU1"/>
<dbReference type="GO" id="GO:0008270">
    <property type="term" value="F:zinc ion binding"/>
    <property type="evidence" value="ECO:0007669"/>
    <property type="project" value="UniProtKB-KW"/>
</dbReference>
<accession>A0A026VSU1</accession>
<dbReference type="InterPro" id="IPR026516">
    <property type="entry name" value="THAP1/10"/>
</dbReference>
<dbReference type="SMART" id="SM00692">
    <property type="entry name" value="DM3"/>
    <property type="match status" value="1"/>
</dbReference>
<dbReference type="AlphaFoldDB" id="A0A026VSU1"/>
<dbReference type="Proteomes" id="UP000053097">
    <property type="component" value="Unassembled WGS sequence"/>
</dbReference>
<evidence type="ECO:0000256" key="3">
    <source>
        <dbReference type="ARBA" id="ARBA00022723"/>
    </source>
</evidence>
<dbReference type="OMA" id="HETSIMT"/>
<evidence type="ECO:0000256" key="12">
    <source>
        <dbReference type="PROSITE-ProRule" id="PRU00309"/>
    </source>
</evidence>
<keyword evidence="8 12" id="KW-0238">DNA-binding</keyword>
<comment type="subcellular location">
    <subcellularLocation>
        <location evidence="1">Nucleus</location>
        <location evidence="1">Nucleoplasm</location>
    </subcellularLocation>
</comment>
<protein>
    <recommendedName>
        <fullName evidence="13">THAP-type domain-containing protein</fullName>
    </recommendedName>
</protein>
<dbReference type="PROSITE" id="PS50950">
    <property type="entry name" value="ZF_THAP"/>
    <property type="match status" value="1"/>
</dbReference>
<dbReference type="OrthoDB" id="7698657at2759"/>
<dbReference type="GO" id="GO:0043565">
    <property type="term" value="F:sequence-specific DNA binding"/>
    <property type="evidence" value="ECO:0007669"/>
    <property type="project" value="InterPro"/>
</dbReference>
<feature type="domain" description="THAP-type" evidence="13">
    <location>
        <begin position="1"/>
        <end position="94"/>
    </location>
</feature>
<evidence type="ECO:0000256" key="4">
    <source>
        <dbReference type="ARBA" id="ARBA00022771"/>
    </source>
</evidence>
<evidence type="ECO:0000256" key="7">
    <source>
        <dbReference type="ARBA" id="ARBA00023054"/>
    </source>
</evidence>
<dbReference type="InterPro" id="IPR006612">
    <property type="entry name" value="THAP_Znf"/>
</dbReference>
<evidence type="ECO:0000259" key="13">
    <source>
        <dbReference type="PROSITE" id="PS50950"/>
    </source>
</evidence>
<keyword evidence="10" id="KW-0539">Nucleus</keyword>
<evidence type="ECO:0000256" key="8">
    <source>
        <dbReference type="ARBA" id="ARBA00023125"/>
    </source>
</evidence>
<evidence type="ECO:0000256" key="9">
    <source>
        <dbReference type="ARBA" id="ARBA00023163"/>
    </source>
</evidence>
<dbReference type="Proteomes" id="UP000279307">
    <property type="component" value="Chromosome 12"/>
</dbReference>
<evidence type="ECO:0000256" key="6">
    <source>
        <dbReference type="ARBA" id="ARBA00023015"/>
    </source>
</evidence>
<dbReference type="EMBL" id="KK108267">
    <property type="protein sequence ID" value="EZA46797.1"/>
    <property type="molecule type" value="Genomic_DNA"/>
</dbReference>
<keyword evidence="3" id="KW-0479">Metal-binding</keyword>
<sequence length="390" mass="44934">MTKSCAVPNCKTGYKSIKQKCSVFKVPRNVEQFKKWQVAISGIELKQSQFVCEKHFEEQYILRKWIKRDCDGRIIAQVPYVHPKLAKSAVPTVFDSPTEMEQGVSKFQESQLQDKLVEHKVDSPQESIQCKVLPPKEIVGITSTVQNYAVVVVDSVPTMPTVSTVCDRNFDISNITINNRISKVATTSENDSITVPKSWAVTEYNEEGGQSVVFSRLVKMCRNSMQIPVLEKSIIVKTDKILHYYVHGRPVDPERCQLPPVLEDITLLLNTLERFKNMNVCNGLGAINVHHLSVDTAFKDYVERWHDNNCTMISKRKRCDSCIKKKKQIMQREARLKKTQTLKRIRRMSNPIDQKKLMTLQKKYVCERREKNKIKQCIQLITQSLKEKAD</sequence>
<gene>
    <name evidence="15" type="ORF">DMN91_011996</name>
    <name evidence="14" type="ORF">X777_01510</name>
</gene>
<keyword evidence="9" id="KW-0804">Transcription</keyword>
<keyword evidence="16" id="KW-1185">Reference proteome</keyword>
<keyword evidence="4 12" id="KW-0863">Zinc-finger</keyword>
<reference evidence="15" key="2">
    <citation type="journal article" date="2018" name="Genome Res.">
        <title>The genomic architecture and molecular evolution of ant odorant receptors.</title>
        <authorList>
            <person name="McKenzie S.K."/>
            <person name="Kronauer D.J.C."/>
        </authorList>
    </citation>
    <scope>NUCLEOTIDE SEQUENCE [LARGE SCALE GENOMIC DNA]</scope>
    <source>
        <strain evidence="15">Clonal line C1</strain>
    </source>
</reference>
<evidence type="ECO:0000256" key="2">
    <source>
        <dbReference type="ARBA" id="ARBA00006177"/>
    </source>
</evidence>
<organism evidence="14 16">
    <name type="scientific">Ooceraea biroi</name>
    <name type="common">Clonal raider ant</name>
    <name type="synonym">Cerapachys biroi</name>
    <dbReference type="NCBI Taxonomy" id="2015173"/>
    <lineage>
        <taxon>Eukaryota</taxon>
        <taxon>Metazoa</taxon>
        <taxon>Ecdysozoa</taxon>
        <taxon>Arthropoda</taxon>
        <taxon>Hexapoda</taxon>
        <taxon>Insecta</taxon>
        <taxon>Pterygota</taxon>
        <taxon>Neoptera</taxon>
        <taxon>Endopterygota</taxon>
        <taxon>Hymenoptera</taxon>
        <taxon>Apocrita</taxon>
        <taxon>Aculeata</taxon>
        <taxon>Formicoidea</taxon>
        <taxon>Formicidae</taxon>
        <taxon>Dorylinae</taxon>
        <taxon>Ooceraea</taxon>
    </lineage>
</organism>
<dbReference type="EMBL" id="QOIP01000012">
    <property type="protein sequence ID" value="RLU16236.1"/>
    <property type="molecule type" value="Genomic_DNA"/>
</dbReference>
<dbReference type="GO" id="GO:0005654">
    <property type="term" value="C:nucleoplasm"/>
    <property type="evidence" value="ECO:0007669"/>
    <property type="project" value="UniProtKB-SubCell"/>
</dbReference>
<dbReference type="InterPro" id="IPR038441">
    <property type="entry name" value="THAP_Znf_sf"/>
</dbReference>
<evidence type="ECO:0000256" key="11">
    <source>
        <dbReference type="ARBA" id="ARBA00023306"/>
    </source>
</evidence>
<keyword evidence="5" id="KW-0862">Zinc</keyword>
<evidence type="ECO:0000256" key="10">
    <source>
        <dbReference type="ARBA" id="ARBA00023242"/>
    </source>
</evidence>
<reference evidence="14 16" key="1">
    <citation type="journal article" date="2014" name="Curr. Biol.">
        <title>The genome of the clonal raider ant Cerapachys biroi.</title>
        <authorList>
            <person name="Oxley P.R."/>
            <person name="Ji L."/>
            <person name="Fetter-Pruneda I."/>
            <person name="McKenzie S.K."/>
            <person name="Li C."/>
            <person name="Hu H."/>
            <person name="Zhang G."/>
            <person name="Kronauer D.J."/>
        </authorList>
    </citation>
    <scope>NUCLEOTIDE SEQUENCE [LARGE SCALE GENOMIC DNA]</scope>
</reference>
<dbReference type="PANTHER" id="PTHR46600:SF1">
    <property type="entry name" value="THAP DOMAIN-CONTAINING PROTEIN 1"/>
    <property type="match status" value="1"/>
</dbReference>
<dbReference type="Pfam" id="PF05485">
    <property type="entry name" value="THAP"/>
    <property type="match status" value="1"/>
</dbReference>
<keyword evidence="7" id="KW-0175">Coiled coil</keyword>
<proteinExistence type="inferred from homology"/>
<evidence type="ECO:0000313" key="16">
    <source>
        <dbReference type="Proteomes" id="UP000053097"/>
    </source>
</evidence>
<reference evidence="15" key="3">
    <citation type="submission" date="2018-07" db="EMBL/GenBank/DDBJ databases">
        <authorList>
            <person name="Mckenzie S.K."/>
            <person name="Kronauer D.J.C."/>
        </authorList>
    </citation>
    <scope>NUCLEOTIDE SEQUENCE</scope>
    <source>
        <strain evidence="15">Clonal line C1</strain>
    </source>
</reference>